<proteinExistence type="inferred from homology"/>
<evidence type="ECO:0000256" key="1">
    <source>
        <dbReference type="RuleBase" id="RU003682"/>
    </source>
</evidence>
<reference evidence="3" key="1">
    <citation type="submission" date="2022-06" db="EMBL/GenBank/DDBJ databases">
        <title>Sneathiella actinostolidae sp. nov., isolated from a sea anemonein the Western Pacific Ocean.</title>
        <authorList>
            <person name="Wei M.J."/>
        </authorList>
    </citation>
    <scope>NUCLEOTIDE SEQUENCE</scope>
    <source>
        <strain evidence="3">PHK-P5</strain>
    </source>
</reference>
<gene>
    <name evidence="3" type="ORF">NBZ79_15635</name>
</gene>
<keyword evidence="1" id="KW-0408">Iron</keyword>
<protein>
    <recommendedName>
        <fullName evidence="2">Fe2OG dioxygenase domain-containing protein</fullName>
    </recommendedName>
</protein>
<evidence type="ECO:0000313" key="3">
    <source>
        <dbReference type="EMBL" id="USG60598.1"/>
    </source>
</evidence>
<dbReference type="InterPro" id="IPR005123">
    <property type="entry name" value="Oxoglu/Fe-dep_dioxygenase_dom"/>
</dbReference>
<dbReference type="EMBL" id="CP098747">
    <property type="protein sequence ID" value="USG60598.1"/>
    <property type="molecule type" value="Genomic_DNA"/>
</dbReference>
<feature type="domain" description="Fe2OG dioxygenase" evidence="2">
    <location>
        <begin position="132"/>
        <end position="260"/>
    </location>
</feature>
<comment type="similarity">
    <text evidence="1">Belongs to the iron/ascorbate-dependent oxidoreductase family.</text>
</comment>
<dbReference type="InterPro" id="IPR056470">
    <property type="entry name" value="BesD/HalB-like"/>
</dbReference>
<dbReference type="SUPFAM" id="SSF51197">
    <property type="entry name" value="Clavaminate synthase-like"/>
    <property type="match status" value="1"/>
</dbReference>
<dbReference type="RefSeq" id="WP_251933479.1">
    <property type="nucleotide sequence ID" value="NZ_CP098747.1"/>
</dbReference>
<keyword evidence="1" id="KW-0560">Oxidoreductase</keyword>
<organism evidence="3 4">
    <name type="scientific">Sneathiella marina</name>
    <dbReference type="NCBI Taxonomy" id="2950108"/>
    <lineage>
        <taxon>Bacteria</taxon>
        <taxon>Pseudomonadati</taxon>
        <taxon>Pseudomonadota</taxon>
        <taxon>Alphaproteobacteria</taxon>
        <taxon>Sneathiellales</taxon>
        <taxon>Sneathiellaceae</taxon>
        <taxon>Sneathiella</taxon>
    </lineage>
</organism>
<dbReference type="Pfam" id="PF23169">
    <property type="entry name" value="HalD"/>
    <property type="match status" value="1"/>
</dbReference>
<dbReference type="PROSITE" id="PS51471">
    <property type="entry name" value="FE2OG_OXY"/>
    <property type="match status" value="1"/>
</dbReference>
<name>A0ABY4W0B7_9PROT</name>
<evidence type="ECO:0000313" key="4">
    <source>
        <dbReference type="Proteomes" id="UP001056291"/>
    </source>
</evidence>
<dbReference type="Proteomes" id="UP001056291">
    <property type="component" value="Chromosome"/>
</dbReference>
<accession>A0ABY4W0B7</accession>
<keyword evidence="1" id="KW-0479">Metal-binding</keyword>
<dbReference type="Gene3D" id="2.60.120.620">
    <property type="entry name" value="q2cbj1_9rhob like domain"/>
    <property type="match status" value="1"/>
</dbReference>
<evidence type="ECO:0000259" key="2">
    <source>
        <dbReference type="PROSITE" id="PS51471"/>
    </source>
</evidence>
<sequence>MKPLNSLINGDRYPLDDAEFRSRCTATLAQDGALVMPQFLRAEAISTIAEEGKAHRDQAYFCEDHHNVYLTPPDTDYPMDHPRNRLILSSKGCIPDDVVPENSPLRALYGAEEFKDFLCEVLGEDALYEYADPLSSINLHYADAGLELGWHFDNSAFAITLMIQAPESGGAFEYVKDLRDADSGEMNFEGVRKVLDKEITPETLSMPAGTLVLFRGRNSLHRVAPVEGAITRMLVVLAYNSQPGIALSESARLTFFGRLG</sequence>
<keyword evidence="4" id="KW-1185">Reference proteome</keyword>